<evidence type="ECO:0000256" key="4">
    <source>
        <dbReference type="ARBA" id="ARBA00022927"/>
    </source>
</evidence>
<evidence type="ECO:0000256" key="1">
    <source>
        <dbReference type="ARBA" id="ARBA00004481"/>
    </source>
</evidence>
<evidence type="ECO:0000256" key="3">
    <source>
        <dbReference type="ARBA" id="ARBA00022448"/>
    </source>
</evidence>
<dbReference type="PANTHER" id="PTHR45905">
    <property type="entry name" value="GOLGI-LOCALIZED, GAMMA-ADAPTIN EAR CONTAINING, ARF BINDING PROTEIN"/>
    <property type="match status" value="1"/>
</dbReference>
<proteinExistence type="predicted"/>
<feature type="domain" description="GAE" evidence="6">
    <location>
        <begin position="1"/>
        <end position="112"/>
    </location>
</feature>
<dbReference type="InterPro" id="IPR008152">
    <property type="entry name" value="Clathrin_a/b/g-adaptin_app_Ig"/>
</dbReference>
<dbReference type="EMBL" id="CALNXI010000563">
    <property type="protein sequence ID" value="CAH3029280.1"/>
    <property type="molecule type" value="Genomic_DNA"/>
</dbReference>
<evidence type="ECO:0000313" key="7">
    <source>
        <dbReference type="EMBL" id="CAH3029280.1"/>
    </source>
</evidence>
<evidence type="ECO:0000256" key="2">
    <source>
        <dbReference type="ARBA" id="ARBA00004555"/>
    </source>
</evidence>
<dbReference type="InterPro" id="IPR013041">
    <property type="entry name" value="Clathrin_app_Ig-like_sf"/>
</dbReference>
<dbReference type="SMART" id="SM00809">
    <property type="entry name" value="Alpha_adaptinC2"/>
    <property type="match status" value="1"/>
</dbReference>
<feature type="non-terminal residue" evidence="7">
    <location>
        <position position="1"/>
    </location>
</feature>
<name>A0ABN8MKX0_9CNID</name>
<dbReference type="PROSITE" id="PS50180">
    <property type="entry name" value="GAE"/>
    <property type="match status" value="1"/>
</dbReference>
<dbReference type="SUPFAM" id="SSF49348">
    <property type="entry name" value="Clathrin adaptor appendage domain"/>
    <property type="match status" value="1"/>
</dbReference>
<dbReference type="Proteomes" id="UP001159427">
    <property type="component" value="Unassembled WGS sequence"/>
</dbReference>
<dbReference type="PANTHER" id="PTHR45905:SF1">
    <property type="entry name" value="GOLGI-LOCALIZED, GAMMA-ADAPTIN EAR CONTAINING, ARF BINDING PROTEIN"/>
    <property type="match status" value="1"/>
</dbReference>
<dbReference type="Gene3D" id="2.60.40.1230">
    <property type="match status" value="1"/>
</dbReference>
<protein>
    <recommendedName>
        <fullName evidence="6">GAE domain-containing protein</fullName>
    </recommendedName>
</protein>
<accession>A0ABN8MKX0</accession>
<organism evidence="7 8">
    <name type="scientific">Porites evermanni</name>
    <dbReference type="NCBI Taxonomy" id="104178"/>
    <lineage>
        <taxon>Eukaryota</taxon>
        <taxon>Metazoa</taxon>
        <taxon>Cnidaria</taxon>
        <taxon>Anthozoa</taxon>
        <taxon>Hexacorallia</taxon>
        <taxon>Scleractinia</taxon>
        <taxon>Fungiina</taxon>
        <taxon>Poritidae</taxon>
        <taxon>Porites</taxon>
    </lineage>
</organism>
<keyword evidence="5" id="KW-0333">Golgi apparatus</keyword>
<evidence type="ECO:0000256" key="5">
    <source>
        <dbReference type="ARBA" id="ARBA00023034"/>
    </source>
</evidence>
<sequence length="115" mass="12382">FPSITAFESNGLKIDFAFEKVPGNPSDVVSIMVTATNSLTFPMTDFVFQAATFQLQLQSPSGNVIPPNNSGAINQGLKVANPQKQPLRMRLKVTYKINGVAVNEQGEVNSFPPGL</sequence>
<dbReference type="Pfam" id="PF02883">
    <property type="entry name" value="Alpha_adaptinC2"/>
    <property type="match status" value="1"/>
</dbReference>
<reference evidence="7 8" key="1">
    <citation type="submission" date="2022-05" db="EMBL/GenBank/DDBJ databases">
        <authorList>
            <consortium name="Genoscope - CEA"/>
            <person name="William W."/>
        </authorList>
    </citation>
    <scope>NUCLEOTIDE SEQUENCE [LARGE SCALE GENOMIC DNA]</scope>
</reference>
<evidence type="ECO:0000313" key="8">
    <source>
        <dbReference type="Proteomes" id="UP001159427"/>
    </source>
</evidence>
<comment type="subcellular location">
    <subcellularLocation>
        <location evidence="1">Endosome membrane</location>
        <topology evidence="1">Peripheral membrane protein</topology>
    </subcellularLocation>
    <subcellularLocation>
        <location evidence="2">Golgi apparatus</location>
    </subcellularLocation>
</comment>
<comment type="caution">
    <text evidence="7">The sequence shown here is derived from an EMBL/GenBank/DDBJ whole genome shotgun (WGS) entry which is preliminary data.</text>
</comment>
<keyword evidence="8" id="KW-1185">Reference proteome</keyword>
<dbReference type="InterPro" id="IPR008153">
    <property type="entry name" value="GAE_dom"/>
</dbReference>
<dbReference type="InterPro" id="IPR027422">
    <property type="entry name" value="GGA1-3"/>
</dbReference>
<gene>
    <name evidence="7" type="ORF">PEVE_00035893</name>
</gene>
<keyword evidence="3" id="KW-0813">Transport</keyword>
<evidence type="ECO:0000259" key="6">
    <source>
        <dbReference type="PROSITE" id="PS50180"/>
    </source>
</evidence>
<keyword evidence="4" id="KW-0653">Protein transport</keyword>